<feature type="non-terminal residue" evidence="1">
    <location>
        <position position="1"/>
    </location>
</feature>
<protein>
    <submittedName>
        <fullName evidence="1">976_t:CDS:1</fullName>
    </submittedName>
</protein>
<sequence length="250" mass="27703">NNNYEQPGVHVAPYPYCFRCPVHQATPDKYHLNNCCNDPIDQVELLLKQQTAPKDTAAILIETVLGEGGYVPPPKNFFPRLKEICNKNDILLIVDEVQSGFGRTGKMFAIEHYGVEPDVIVMAKGIATIATLEIFEEEKLLDNVNARSSQLFSLLDKKLKPILPQEVGVNIRGLGLMIGIEFTGVPYGFAASVAKESLEQNLIILTASIYETLRLIPPLNITEEEIDDGVERLCKALSAVVERLVKEGKL</sequence>
<evidence type="ECO:0000313" key="2">
    <source>
        <dbReference type="Proteomes" id="UP000789525"/>
    </source>
</evidence>
<accession>A0ACA9N342</accession>
<gene>
    <name evidence="1" type="ORF">ACOLOM_LOCUS7625</name>
</gene>
<keyword evidence="2" id="KW-1185">Reference proteome</keyword>
<dbReference type="Proteomes" id="UP000789525">
    <property type="component" value="Unassembled WGS sequence"/>
</dbReference>
<proteinExistence type="predicted"/>
<reference evidence="1" key="1">
    <citation type="submission" date="2021-06" db="EMBL/GenBank/DDBJ databases">
        <authorList>
            <person name="Kallberg Y."/>
            <person name="Tangrot J."/>
            <person name="Rosling A."/>
        </authorList>
    </citation>
    <scope>NUCLEOTIDE SEQUENCE</scope>
    <source>
        <strain evidence="1">CL356</strain>
    </source>
</reference>
<name>A0ACA9N342_9GLOM</name>
<dbReference type="EMBL" id="CAJVPT010018077">
    <property type="protein sequence ID" value="CAG8630949.1"/>
    <property type="molecule type" value="Genomic_DNA"/>
</dbReference>
<comment type="caution">
    <text evidence="1">The sequence shown here is derived from an EMBL/GenBank/DDBJ whole genome shotgun (WGS) entry which is preliminary data.</text>
</comment>
<organism evidence="1 2">
    <name type="scientific">Acaulospora colombiana</name>
    <dbReference type="NCBI Taxonomy" id="27376"/>
    <lineage>
        <taxon>Eukaryota</taxon>
        <taxon>Fungi</taxon>
        <taxon>Fungi incertae sedis</taxon>
        <taxon>Mucoromycota</taxon>
        <taxon>Glomeromycotina</taxon>
        <taxon>Glomeromycetes</taxon>
        <taxon>Diversisporales</taxon>
        <taxon>Acaulosporaceae</taxon>
        <taxon>Acaulospora</taxon>
    </lineage>
</organism>
<evidence type="ECO:0000313" key="1">
    <source>
        <dbReference type="EMBL" id="CAG8630949.1"/>
    </source>
</evidence>